<keyword evidence="8 12" id="KW-0067">ATP-binding</keyword>
<comment type="caution">
    <text evidence="15">The sequence shown here is derived from an EMBL/GenBank/DDBJ whole genome shotgun (WGS) entry which is preliminary data.</text>
</comment>
<dbReference type="HAMAP" id="MF_00983">
    <property type="entry name" value="PriA"/>
    <property type="match status" value="1"/>
</dbReference>
<evidence type="ECO:0000256" key="8">
    <source>
        <dbReference type="ARBA" id="ARBA00022840"/>
    </source>
</evidence>
<dbReference type="SUPFAM" id="SSF52540">
    <property type="entry name" value="P-loop containing nucleoside triphosphate hydrolases"/>
    <property type="match status" value="1"/>
</dbReference>
<dbReference type="GO" id="GO:0006269">
    <property type="term" value="P:DNA replication, synthesis of primer"/>
    <property type="evidence" value="ECO:0007669"/>
    <property type="project" value="UniProtKB-KW"/>
</dbReference>
<dbReference type="InterPro" id="IPR005259">
    <property type="entry name" value="PriA"/>
</dbReference>
<comment type="cofactor">
    <cofactor evidence="12">
        <name>Zn(2+)</name>
        <dbReference type="ChEBI" id="CHEBI:29105"/>
    </cofactor>
    <text evidence="12">Binds 2 zinc ions per subunit.</text>
</comment>
<dbReference type="Gene3D" id="3.40.50.300">
    <property type="entry name" value="P-loop containing nucleotide triphosphate hydrolases"/>
    <property type="match status" value="2"/>
</dbReference>
<name>A0A926HVK0_9FIRM</name>
<evidence type="ECO:0000256" key="6">
    <source>
        <dbReference type="ARBA" id="ARBA00022806"/>
    </source>
</evidence>
<dbReference type="Pfam" id="PF17764">
    <property type="entry name" value="PriA_3primeBD"/>
    <property type="match status" value="1"/>
</dbReference>
<keyword evidence="3 12" id="KW-0479">Metal-binding</keyword>
<keyword evidence="6 12" id="KW-0347">Helicase</keyword>
<comment type="catalytic activity">
    <reaction evidence="12">
        <text>Couples ATP hydrolysis with the unwinding of duplex DNA by translocating in the 3'-5' direction.</text>
        <dbReference type="EC" id="5.6.2.4"/>
    </reaction>
</comment>
<dbReference type="InterPro" id="IPR027417">
    <property type="entry name" value="P-loop_NTPase"/>
</dbReference>
<dbReference type="GO" id="GO:0008270">
    <property type="term" value="F:zinc ion binding"/>
    <property type="evidence" value="ECO:0007669"/>
    <property type="project" value="UniProtKB-UniRule"/>
</dbReference>
<dbReference type="Pfam" id="PF18074">
    <property type="entry name" value="PriA_C"/>
    <property type="match status" value="1"/>
</dbReference>
<dbReference type="SMART" id="SM00487">
    <property type="entry name" value="DEXDc"/>
    <property type="match status" value="1"/>
</dbReference>
<dbReference type="CDD" id="cd17929">
    <property type="entry name" value="DEXHc_priA"/>
    <property type="match status" value="1"/>
</dbReference>
<dbReference type="SMART" id="SM00490">
    <property type="entry name" value="HELICc"/>
    <property type="match status" value="1"/>
</dbReference>
<dbReference type="CDD" id="cd18804">
    <property type="entry name" value="SF2_C_priA"/>
    <property type="match status" value="1"/>
</dbReference>
<evidence type="ECO:0000256" key="10">
    <source>
        <dbReference type="ARBA" id="ARBA00023235"/>
    </source>
</evidence>
<gene>
    <name evidence="12 15" type="primary">priA</name>
    <name evidence="15" type="ORF">H8693_03725</name>
</gene>
<dbReference type="GO" id="GO:0016787">
    <property type="term" value="F:hydrolase activity"/>
    <property type="evidence" value="ECO:0007669"/>
    <property type="project" value="UniProtKB-KW"/>
</dbReference>
<feature type="binding site" evidence="12">
    <location>
        <position position="459"/>
    </location>
    <ligand>
        <name>Zn(2+)</name>
        <dbReference type="ChEBI" id="CHEBI:29105"/>
        <label>2</label>
    </ligand>
</feature>
<keyword evidence="5 12" id="KW-0378">Hydrolase</keyword>
<dbReference type="InterPro" id="IPR041236">
    <property type="entry name" value="PriA_C"/>
</dbReference>
<feature type="domain" description="Helicase C-terminal" evidence="14">
    <location>
        <begin position="460"/>
        <end position="640"/>
    </location>
</feature>
<evidence type="ECO:0000256" key="9">
    <source>
        <dbReference type="ARBA" id="ARBA00023125"/>
    </source>
</evidence>
<dbReference type="Pfam" id="PF18319">
    <property type="entry name" value="Zn_ribbon_PriA"/>
    <property type="match status" value="1"/>
</dbReference>
<keyword evidence="2 12" id="KW-0235">DNA replication</keyword>
<dbReference type="GO" id="GO:0003677">
    <property type="term" value="F:DNA binding"/>
    <property type="evidence" value="ECO:0007669"/>
    <property type="project" value="UniProtKB-UniRule"/>
</dbReference>
<dbReference type="GO" id="GO:1990077">
    <property type="term" value="C:primosome complex"/>
    <property type="evidence" value="ECO:0007669"/>
    <property type="project" value="UniProtKB-UniRule"/>
</dbReference>
<evidence type="ECO:0000259" key="14">
    <source>
        <dbReference type="PROSITE" id="PS51194"/>
    </source>
</evidence>
<dbReference type="PROSITE" id="PS51194">
    <property type="entry name" value="HELICASE_CTER"/>
    <property type="match status" value="1"/>
</dbReference>
<evidence type="ECO:0000256" key="12">
    <source>
        <dbReference type="HAMAP-Rule" id="MF_00983"/>
    </source>
</evidence>
<dbReference type="Gene3D" id="3.40.1440.60">
    <property type="entry name" value="PriA, 3(prime) DNA-binding domain"/>
    <property type="match status" value="1"/>
</dbReference>
<accession>A0A926HVK0</accession>
<comment type="subunit">
    <text evidence="12">Component of the replication restart primosome.</text>
</comment>
<dbReference type="Pfam" id="PF00270">
    <property type="entry name" value="DEAD"/>
    <property type="match status" value="1"/>
</dbReference>
<evidence type="ECO:0000313" key="16">
    <source>
        <dbReference type="Proteomes" id="UP000617951"/>
    </source>
</evidence>
<evidence type="ECO:0000259" key="13">
    <source>
        <dbReference type="PROSITE" id="PS51192"/>
    </source>
</evidence>
<dbReference type="GO" id="GO:0006302">
    <property type="term" value="P:double-strand break repair"/>
    <property type="evidence" value="ECO:0007669"/>
    <property type="project" value="InterPro"/>
</dbReference>
<evidence type="ECO:0000256" key="11">
    <source>
        <dbReference type="ARBA" id="ARBA00048988"/>
    </source>
</evidence>
<dbReference type="InterPro" id="IPR011545">
    <property type="entry name" value="DEAD/DEAH_box_helicase_dom"/>
</dbReference>
<dbReference type="Pfam" id="PF00271">
    <property type="entry name" value="Helicase_C"/>
    <property type="match status" value="1"/>
</dbReference>
<comment type="function">
    <text evidence="12">Initiates the restart of stalled replication forks, which reloads the replicative helicase on sites other than the origin of replication. Recognizes and binds to abandoned replication forks and remodels them to uncover a helicase loading site. Promotes assembly of the primosome at these replication forks.</text>
</comment>
<feature type="binding site" evidence="12">
    <location>
        <position position="490"/>
    </location>
    <ligand>
        <name>Zn(2+)</name>
        <dbReference type="ChEBI" id="CHEBI:29105"/>
        <label>1</label>
    </ligand>
</feature>
<evidence type="ECO:0000313" key="15">
    <source>
        <dbReference type="EMBL" id="MBC8538039.1"/>
    </source>
</evidence>
<keyword evidence="4 12" id="KW-0547">Nucleotide-binding</keyword>
<dbReference type="EMBL" id="JACRSS010000001">
    <property type="protein sequence ID" value="MBC8538039.1"/>
    <property type="molecule type" value="Genomic_DNA"/>
</dbReference>
<dbReference type="InterPro" id="IPR041222">
    <property type="entry name" value="PriA_3primeBD"/>
</dbReference>
<comment type="similarity">
    <text evidence="12">Belongs to the helicase family. PriA subfamily.</text>
</comment>
<dbReference type="PANTHER" id="PTHR30580">
    <property type="entry name" value="PRIMOSOMAL PROTEIN N"/>
    <property type="match status" value="1"/>
</dbReference>
<comment type="catalytic activity">
    <reaction evidence="11 12">
        <text>ATP + H2O = ADP + phosphate + H(+)</text>
        <dbReference type="Rhea" id="RHEA:13065"/>
        <dbReference type="ChEBI" id="CHEBI:15377"/>
        <dbReference type="ChEBI" id="CHEBI:15378"/>
        <dbReference type="ChEBI" id="CHEBI:30616"/>
        <dbReference type="ChEBI" id="CHEBI:43474"/>
        <dbReference type="ChEBI" id="CHEBI:456216"/>
        <dbReference type="EC" id="5.6.2.4"/>
    </reaction>
</comment>
<feature type="domain" description="Helicase ATP-binding" evidence="13">
    <location>
        <begin position="219"/>
        <end position="385"/>
    </location>
</feature>
<dbReference type="GO" id="GO:0005524">
    <property type="term" value="F:ATP binding"/>
    <property type="evidence" value="ECO:0007669"/>
    <property type="project" value="UniProtKB-UniRule"/>
</dbReference>
<reference evidence="15" key="1">
    <citation type="submission" date="2020-08" db="EMBL/GenBank/DDBJ databases">
        <title>Genome public.</title>
        <authorList>
            <person name="Liu C."/>
            <person name="Sun Q."/>
        </authorList>
    </citation>
    <scope>NUCLEOTIDE SEQUENCE</scope>
    <source>
        <strain evidence="15">NSJ-63</strain>
    </source>
</reference>
<dbReference type="RefSeq" id="WP_249279833.1">
    <property type="nucleotide sequence ID" value="NZ_JACRSS010000001.1"/>
</dbReference>
<feature type="binding site" evidence="12">
    <location>
        <position position="474"/>
    </location>
    <ligand>
        <name>Zn(2+)</name>
        <dbReference type="ChEBI" id="CHEBI:29105"/>
        <label>2</label>
    </ligand>
</feature>
<dbReference type="GO" id="GO:0006270">
    <property type="term" value="P:DNA replication initiation"/>
    <property type="evidence" value="ECO:0007669"/>
    <property type="project" value="TreeGrafter"/>
</dbReference>
<proteinExistence type="inferred from homology"/>
<feature type="binding site" evidence="12">
    <location>
        <position position="450"/>
    </location>
    <ligand>
        <name>Zn(2+)</name>
        <dbReference type="ChEBI" id="CHEBI:29105"/>
        <label>1</label>
    </ligand>
</feature>
<dbReference type="FunFam" id="3.40.50.300:FF:000489">
    <property type="entry name" value="Primosome assembly protein PriA"/>
    <property type="match status" value="1"/>
</dbReference>
<keyword evidence="16" id="KW-1185">Reference proteome</keyword>
<evidence type="ECO:0000256" key="1">
    <source>
        <dbReference type="ARBA" id="ARBA00022515"/>
    </source>
</evidence>
<dbReference type="InterPro" id="IPR040498">
    <property type="entry name" value="PriA_CRR"/>
</dbReference>
<evidence type="ECO:0000256" key="5">
    <source>
        <dbReference type="ARBA" id="ARBA00022801"/>
    </source>
</evidence>
<keyword evidence="10 12" id="KW-0413">Isomerase</keyword>
<dbReference type="GO" id="GO:0006310">
    <property type="term" value="P:DNA recombination"/>
    <property type="evidence" value="ECO:0007669"/>
    <property type="project" value="InterPro"/>
</dbReference>
<evidence type="ECO:0000256" key="4">
    <source>
        <dbReference type="ARBA" id="ARBA00022741"/>
    </source>
</evidence>
<dbReference type="PROSITE" id="PS51192">
    <property type="entry name" value="HELICASE_ATP_BIND_1"/>
    <property type="match status" value="1"/>
</dbReference>
<keyword evidence="9 12" id="KW-0238">DNA-binding</keyword>
<feature type="binding site" evidence="12">
    <location>
        <position position="447"/>
    </location>
    <ligand>
        <name>Zn(2+)</name>
        <dbReference type="ChEBI" id="CHEBI:29105"/>
        <label>1</label>
    </ligand>
</feature>
<organism evidence="15 16">
    <name type="scientific">Guopingia tenuis</name>
    <dbReference type="NCBI Taxonomy" id="2763656"/>
    <lineage>
        <taxon>Bacteria</taxon>
        <taxon>Bacillati</taxon>
        <taxon>Bacillota</taxon>
        <taxon>Clostridia</taxon>
        <taxon>Christensenellales</taxon>
        <taxon>Christensenellaceae</taxon>
        <taxon>Guopingia</taxon>
    </lineage>
</organism>
<dbReference type="NCBIfam" id="TIGR00595">
    <property type="entry name" value="priA"/>
    <property type="match status" value="1"/>
</dbReference>
<keyword evidence="7 12" id="KW-0862">Zinc</keyword>
<protein>
    <recommendedName>
        <fullName evidence="12">Replication restart protein PriA</fullName>
    </recommendedName>
    <alternativeName>
        <fullName evidence="12">ATP-dependent DNA helicase PriA</fullName>
        <ecNumber evidence="12">5.6.2.4</ecNumber>
    </alternativeName>
    <alternativeName>
        <fullName evidence="12">DNA 3'-5' helicase PriA</fullName>
    </alternativeName>
</protein>
<dbReference type="InterPro" id="IPR001650">
    <property type="entry name" value="Helicase_C-like"/>
</dbReference>
<dbReference type="AlphaFoldDB" id="A0A926HVK0"/>
<feature type="binding site" evidence="12">
    <location>
        <position position="456"/>
    </location>
    <ligand>
        <name>Zn(2+)</name>
        <dbReference type="ChEBI" id="CHEBI:29105"/>
        <label>2</label>
    </ligand>
</feature>
<dbReference type="InterPro" id="IPR037274">
    <property type="entry name" value="Znf_CHY_sf"/>
</dbReference>
<feature type="binding site" evidence="12">
    <location>
        <position position="477"/>
    </location>
    <ligand>
        <name>Zn(2+)</name>
        <dbReference type="ChEBI" id="CHEBI:29105"/>
        <label>2</label>
    </ligand>
</feature>
<dbReference type="InterPro" id="IPR014001">
    <property type="entry name" value="Helicase_ATP-bd"/>
</dbReference>
<evidence type="ECO:0000256" key="3">
    <source>
        <dbReference type="ARBA" id="ARBA00022723"/>
    </source>
</evidence>
<dbReference type="SUPFAM" id="SSF161219">
    <property type="entry name" value="CHY zinc finger-like"/>
    <property type="match status" value="1"/>
</dbReference>
<dbReference type="EC" id="5.6.2.4" evidence="12"/>
<evidence type="ECO:0000256" key="7">
    <source>
        <dbReference type="ARBA" id="ARBA00022833"/>
    </source>
</evidence>
<dbReference type="InterPro" id="IPR042115">
    <property type="entry name" value="PriA_3primeBD_sf"/>
</dbReference>
<dbReference type="GO" id="GO:0043138">
    <property type="term" value="F:3'-5' DNA helicase activity"/>
    <property type="evidence" value="ECO:0007669"/>
    <property type="project" value="UniProtKB-EC"/>
</dbReference>
<dbReference type="Proteomes" id="UP000617951">
    <property type="component" value="Unassembled WGS sequence"/>
</dbReference>
<sequence>MREPKYAEIIVDIAHSNVDKIFDYALPEGMKVLPGCRVEVPFGSMRVEGFVLSLKEDTGWDREKIRPVLRVVDGEPIFTEEQRKLAAYMVAQYHTTLAFALRLMFPAKMRGERIREKTVRVIFLKDVARAEKEIAACYTKEGKVRAKNRLHTLQELKKGECPAAVLDGPSVRYLLKEGVAGEKQAEALRRPYEDVRPAPREEIQLSGQQRAAVESIVARVREKKRKTVLLHGVTGSGKTEVYIECVRQTLALSRTALILVPEISLAPQLFSEFTRHFGDQIAVFHSGLSDGEKYDEWRRVKSGQARIVMGARSAVFLPLENLGLIIIDEEHETSYKAENHPPYHAAEIARMRSHLSGATLVLASATPLVEDYMKAKLGIYDLVRMPERVRGLLLPSMQIVDMKKEFLRGNRSLLSGPLYRAMEETLARGEQALVFLNRRGYASSVVCPTCGHVRMCAHCDVPLKYHKAENRLVCHYCGRSLPFSKTCPECGEPFSKLAGTGTEQAEEQIRKFFPGARTLRMDFDTTRKKDAHQQIYHAFKNHEADILIGTQMIARGLDFDDVTLAAVIAADGLLTSGDYRAEERTFSMIEQVGGRAGRKKPGRVIVQTYNPEHYAIQFAARHDYEGFYNQEIVFRKAAMKPPFSRVFRLVFTGKNEEKVEKVCRETENCLKDMLNPYKSAIILFIAKEAPVAKLDGNFRWHILLKVSHTKQTAEIQQAVFAAWERMRNKGVTIGFDVDPYDVN</sequence>
<evidence type="ECO:0000256" key="2">
    <source>
        <dbReference type="ARBA" id="ARBA00022705"/>
    </source>
</evidence>
<keyword evidence="1 12" id="KW-0639">Primosome</keyword>
<feature type="binding site" evidence="12">
    <location>
        <position position="487"/>
    </location>
    <ligand>
        <name>Zn(2+)</name>
        <dbReference type="ChEBI" id="CHEBI:29105"/>
        <label>1</label>
    </ligand>
</feature>
<dbReference type="PANTHER" id="PTHR30580:SF0">
    <property type="entry name" value="PRIMOSOMAL PROTEIN N"/>
    <property type="match status" value="1"/>
</dbReference>